<dbReference type="Gene3D" id="1.10.443.10">
    <property type="entry name" value="Intergrase catalytic core"/>
    <property type="match status" value="1"/>
</dbReference>
<dbReference type="SUPFAM" id="SSF56349">
    <property type="entry name" value="DNA breaking-rejoining enzymes"/>
    <property type="match status" value="1"/>
</dbReference>
<dbReference type="GO" id="GO:0003677">
    <property type="term" value="F:DNA binding"/>
    <property type="evidence" value="ECO:0007669"/>
    <property type="project" value="InterPro"/>
</dbReference>
<evidence type="ECO:0000313" key="4">
    <source>
        <dbReference type="Proteomes" id="UP000030651"/>
    </source>
</evidence>
<sequence>MVVRSEDDSSDTDTCEPPSPKDTEVEAVDSLFKTLWDNVENHRKAGIIRRSYSRKTEALLERQKGKWQEFCLALKVDPHQQLHKADASVFKAFLEWRVEKGRILKVSAIQNYWKALSSIYAATTQNWLGESILADVGGFIHEVLKPRYNLSEEQKAKAGLYVEDLDILLSHHWLSDTEVFPHERLRLQLAILLTIAGATSSRPTALLSLRYRDLEFAVFPPTKGLGRSQLTLTVRLTNTKRRGYKQHAVKFGFHEQENLIHCPVLGFLALALADGAFHTPTRLEKIYSLQVPDHQDRVTLYFKPEIADRYVFQRMDGVEGPLEYSQARYALQRLGNSCGYLDKLMFYDLRRASGKMLNEAYTPEERNQIMGHTGGTSAVYRNYYMPEFVDKDVQSVYFGVTPRDNVIRAIGRIRRNALAPTRLTQDQQDEVKRDAKLNEAYASRDEAKRLVKLRCGTVASARQRQGELDDDLRLLLQKYESAAKKALNLRTSLKGQTLRQSMRDFHTLADIDLVTGSAQSTQQEASSSQPQYELQERAGIAEALRDSMQQYEGRELDRIRIRLVENMANLCHMRETSTRHRGTKRAVHCPESDSDSEQDVKRRKVSSGASSSLQSVFRVKAKPVNLSCPFCQLDPSLGPVRKNHQYARIDSLGTHIFKQHFNEAGLYRGSEGGGGPEFCCPYSDCMELLLGAADFAGHAHVVHGLASFQKSTLPQAATAGSVIQALNQDFHLYTA</sequence>
<feature type="region of interest" description="Disordered" evidence="2">
    <location>
        <begin position="575"/>
        <end position="607"/>
    </location>
</feature>
<accession>W3XDG0</accession>
<proteinExistence type="predicted"/>
<organism evidence="3 4">
    <name type="scientific">Pestalotiopsis fici (strain W106-1 / CGMCC3.15140)</name>
    <dbReference type="NCBI Taxonomy" id="1229662"/>
    <lineage>
        <taxon>Eukaryota</taxon>
        <taxon>Fungi</taxon>
        <taxon>Dikarya</taxon>
        <taxon>Ascomycota</taxon>
        <taxon>Pezizomycotina</taxon>
        <taxon>Sordariomycetes</taxon>
        <taxon>Xylariomycetidae</taxon>
        <taxon>Amphisphaeriales</taxon>
        <taxon>Sporocadaceae</taxon>
        <taxon>Pestalotiopsis</taxon>
    </lineage>
</organism>
<dbReference type="AlphaFoldDB" id="W3XDG0"/>
<dbReference type="RefSeq" id="XP_007832702.1">
    <property type="nucleotide sequence ID" value="XM_007834511.1"/>
</dbReference>
<dbReference type="eggNOG" id="ENOG502SS75">
    <property type="taxonomic scope" value="Eukaryota"/>
</dbReference>
<feature type="region of interest" description="Disordered" evidence="2">
    <location>
        <begin position="1"/>
        <end position="23"/>
    </location>
</feature>
<evidence type="ECO:0000256" key="2">
    <source>
        <dbReference type="SAM" id="MobiDB-lite"/>
    </source>
</evidence>
<name>W3XDG0_PESFW</name>
<dbReference type="GO" id="GO:0006310">
    <property type="term" value="P:DNA recombination"/>
    <property type="evidence" value="ECO:0007669"/>
    <property type="project" value="UniProtKB-KW"/>
</dbReference>
<evidence type="ECO:0008006" key="5">
    <source>
        <dbReference type="Google" id="ProtNLM"/>
    </source>
</evidence>
<dbReference type="GeneID" id="19270943"/>
<dbReference type="Proteomes" id="UP000030651">
    <property type="component" value="Unassembled WGS sequence"/>
</dbReference>
<dbReference type="PANTHER" id="PTHR37535:SF2">
    <property type="entry name" value="FINGER DOMAIN PROTEIN, PUTATIVE (AFU_ORTHOLOGUE AFUA_6G09300)-RELATED"/>
    <property type="match status" value="1"/>
</dbReference>
<gene>
    <name evidence="3" type="ORF">PFICI_05930</name>
</gene>
<dbReference type="HOGENOM" id="CLU_011937_4_0_1"/>
<dbReference type="InParanoid" id="W3XDG0"/>
<protein>
    <recommendedName>
        <fullName evidence="5">C2H2-type domain-containing protein</fullName>
    </recommendedName>
</protein>
<dbReference type="OrthoDB" id="4485682at2759"/>
<reference evidence="4" key="1">
    <citation type="journal article" date="2015" name="BMC Genomics">
        <title>Genomic and transcriptomic analysis of the endophytic fungus Pestalotiopsis fici reveals its lifestyle and high potential for synthesis of natural products.</title>
        <authorList>
            <person name="Wang X."/>
            <person name="Zhang X."/>
            <person name="Liu L."/>
            <person name="Xiang M."/>
            <person name="Wang W."/>
            <person name="Sun X."/>
            <person name="Che Y."/>
            <person name="Guo L."/>
            <person name="Liu G."/>
            <person name="Guo L."/>
            <person name="Wang C."/>
            <person name="Yin W.B."/>
            <person name="Stadler M."/>
            <person name="Zhang X."/>
            <person name="Liu X."/>
        </authorList>
    </citation>
    <scope>NUCLEOTIDE SEQUENCE [LARGE SCALE GENOMIC DNA]</scope>
    <source>
        <strain evidence="4">W106-1 / CGMCC3.15140</strain>
    </source>
</reference>
<dbReference type="KEGG" id="pfy:PFICI_05930"/>
<dbReference type="InterPro" id="IPR011010">
    <property type="entry name" value="DNA_brk_join_enz"/>
</dbReference>
<dbReference type="PANTHER" id="PTHR37535">
    <property type="entry name" value="FLUG DOMAIN PROTEIN"/>
    <property type="match status" value="1"/>
</dbReference>
<dbReference type="InterPro" id="IPR013762">
    <property type="entry name" value="Integrase-like_cat_sf"/>
</dbReference>
<dbReference type="GO" id="GO:0015074">
    <property type="term" value="P:DNA integration"/>
    <property type="evidence" value="ECO:0007669"/>
    <property type="project" value="InterPro"/>
</dbReference>
<dbReference type="Pfam" id="PF11917">
    <property type="entry name" value="DUF3435"/>
    <property type="match status" value="1"/>
</dbReference>
<dbReference type="OMA" id="RHHWVHS"/>
<evidence type="ECO:0000313" key="3">
    <source>
        <dbReference type="EMBL" id="ETS84054.1"/>
    </source>
</evidence>
<dbReference type="InterPro" id="IPR021842">
    <property type="entry name" value="DUF3435"/>
</dbReference>
<evidence type="ECO:0000256" key="1">
    <source>
        <dbReference type="ARBA" id="ARBA00023172"/>
    </source>
</evidence>
<dbReference type="EMBL" id="KI912111">
    <property type="protein sequence ID" value="ETS84054.1"/>
    <property type="molecule type" value="Genomic_DNA"/>
</dbReference>
<keyword evidence="4" id="KW-1185">Reference proteome</keyword>
<keyword evidence="1" id="KW-0233">DNA recombination</keyword>